<proteinExistence type="predicted"/>
<dbReference type="Proteomes" id="UP000264036">
    <property type="component" value="Unassembled WGS sequence"/>
</dbReference>
<dbReference type="SUPFAM" id="SSF47616">
    <property type="entry name" value="GST C-terminal domain-like"/>
    <property type="match status" value="1"/>
</dbReference>
<dbReference type="InterPro" id="IPR040079">
    <property type="entry name" value="Glutathione_S-Trfase"/>
</dbReference>
<dbReference type="CDD" id="cd03060">
    <property type="entry name" value="GST_N_Omega_like"/>
    <property type="match status" value="1"/>
</dbReference>
<dbReference type="InterPro" id="IPR036282">
    <property type="entry name" value="Glutathione-S-Trfase_C_sf"/>
</dbReference>
<evidence type="ECO:0000313" key="2">
    <source>
        <dbReference type="EMBL" id="HBP31080.1"/>
    </source>
</evidence>
<feature type="domain" description="GST N-terminal" evidence="1">
    <location>
        <begin position="2"/>
        <end position="81"/>
    </location>
</feature>
<dbReference type="InterPro" id="IPR036249">
    <property type="entry name" value="Thioredoxin-like_sf"/>
</dbReference>
<organism evidence="2 3">
    <name type="scientific">Advenella kashmirensis</name>
    <dbReference type="NCBI Taxonomy" id="310575"/>
    <lineage>
        <taxon>Bacteria</taxon>
        <taxon>Pseudomonadati</taxon>
        <taxon>Pseudomonadota</taxon>
        <taxon>Betaproteobacteria</taxon>
        <taxon>Burkholderiales</taxon>
        <taxon>Alcaligenaceae</taxon>
    </lineage>
</organism>
<name>A0A356LJ94_9BURK</name>
<dbReference type="Pfam" id="PF13410">
    <property type="entry name" value="GST_C_2"/>
    <property type="match status" value="1"/>
</dbReference>
<dbReference type="PANTHER" id="PTHR43968">
    <property type="match status" value="1"/>
</dbReference>
<reference evidence="2 3" key="1">
    <citation type="journal article" date="2018" name="Nat. Biotechnol.">
        <title>A standardized bacterial taxonomy based on genome phylogeny substantially revises the tree of life.</title>
        <authorList>
            <person name="Parks D.H."/>
            <person name="Chuvochina M."/>
            <person name="Waite D.W."/>
            <person name="Rinke C."/>
            <person name="Skarshewski A."/>
            <person name="Chaumeil P.A."/>
            <person name="Hugenholtz P."/>
        </authorList>
    </citation>
    <scope>NUCLEOTIDE SEQUENCE [LARGE SCALE GENOMIC DNA]</scope>
    <source>
        <strain evidence="2">UBA10707</strain>
    </source>
</reference>
<comment type="caution">
    <text evidence="2">The sequence shown here is derived from an EMBL/GenBank/DDBJ whole genome shotgun (WGS) entry which is preliminary data.</text>
</comment>
<dbReference type="AlphaFoldDB" id="A0A356LJ94"/>
<dbReference type="Pfam" id="PF13417">
    <property type="entry name" value="GST_N_3"/>
    <property type="match status" value="1"/>
</dbReference>
<dbReference type="PROSITE" id="PS50404">
    <property type="entry name" value="GST_NTER"/>
    <property type="match status" value="1"/>
</dbReference>
<dbReference type="Gene3D" id="1.20.1050.10">
    <property type="match status" value="1"/>
</dbReference>
<dbReference type="InterPro" id="IPR004045">
    <property type="entry name" value="Glutathione_S-Trfase_N"/>
</dbReference>
<dbReference type="SFLD" id="SFLDS00019">
    <property type="entry name" value="Glutathione_Transferase_(cytos"/>
    <property type="match status" value="1"/>
</dbReference>
<evidence type="ECO:0000313" key="3">
    <source>
        <dbReference type="Proteomes" id="UP000264036"/>
    </source>
</evidence>
<gene>
    <name evidence="2" type="ORF">DD666_16925</name>
</gene>
<dbReference type="CDD" id="cd03196">
    <property type="entry name" value="GST_C_5"/>
    <property type="match status" value="1"/>
</dbReference>
<dbReference type="PANTHER" id="PTHR43968:SF14">
    <property type="entry name" value="GLUTATHIONE S-TRANSFERASE"/>
    <property type="match status" value="1"/>
</dbReference>
<protein>
    <submittedName>
        <fullName evidence="2">Glutathione S-transferase</fullName>
    </submittedName>
</protein>
<dbReference type="InterPro" id="IPR050983">
    <property type="entry name" value="GST_Omega/HSP26"/>
</dbReference>
<dbReference type="GO" id="GO:0005737">
    <property type="term" value="C:cytoplasm"/>
    <property type="evidence" value="ECO:0007669"/>
    <property type="project" value="TreeGrafter"/>
</dbReference>
<dbReference type="SUPFAM" id="SSF52833">
    <property type="entry name" value="Thioredoxin-like"/>
    <property type="match status" value="1"/>
</dbReference>
<accession>A0A356LJ94</accession>
<sequence>MSHPVLYSFRRCPYAMRARLAIAASAQTCQLREIVLRNKPAAMLAASPKGTVPVLILPNGQVLEQSLDIMLWALRQNDPSGWLAPAGCSLADMLALIESCEQDFKCHLDRYKYPQRYDLEHGLQHRTQAAGWLMTLEGTLSRTPYLSGTHCALADMAIAPFVRQFAHTDFAWFETQAWPHVLRWLENWKQSAIFARVMHKYAPWEDGQPPVLFPPPM</sequence>
<dbReference type="GO" id="GO:0016740">
    <property type="term" value="F:transferase activity"/>
    <property type="evidence" value="ECO:0007669"/>
    <property type="project" value="UniProtKB-KW"/>
</dbReference>
<keyword evidence="2" id="KW-0808">Transferase</keyword>
<dbReference type="Gene3D" id="3.40.30.10">
    <property type="entry name" value="Glutaredoxin"/>
    <property type="match status" value="1"/>
</dbReference>
<dbReference type="EMBL" id="DOEK01000035">
    <property type="protein sequence ID" value="HBP31080.1"/>
    <property type="molecule type" value="Genomic_DNA"/>
</dbReference>
<evidence type="ECO:0000259" key="1">
    <source>
        <dbReference type="PROSITE" id="PS50404"/>
    </source>
</evidence>